<dbReference type="InterPro" id="IPR009003">
    <property type="entry name" value="Peptidase_S1_PA"/>
</dbReference>
<evidence type="ECO:0000313" key="5">
    <source>
        <dbReference type="Proteomes" id="UP000230638"/>
    </source>
</evidence>
<dbReference type="AlphaFoldDB" id="A0A2H0CVC6"/>
<keyword evidence="2" id="KW-1133">Transmembrane helix</keyword>
<comment type="similarity">
    <text evidence="1">Belongs to the peptidase S1C family.</text>
</comment>
<name>A0A2H0CVC6_9BACT</name>
<dbReference type="InterPro" id="IPR001478">
    <property type="entry name" value="PDZ"/>
</dbReference>
<feature type="transmembrane region" description="Helical" evidence="2">
    <location>
        <begin position="29"/>
        <end position="52"/>
    </location>
</feature>
<dbReference type="PANTHER" id="PTHR22939:SF129">
    <property type="entry name" value="SERINE PROTEASE HTRA2, MITOCHONDRIAL"/>
    <property type="match status" value="1"/>
</dbReference>
<dbReference type="Proteomes" id="UP000230638">
    <property type="component" value="Unassembled WGS sequence"/>
</dbReference>
<dbReference type="SUPFAM" id="SSF50156">
    <property type="entry name" value="PDZ domain-like"/>
    <property type="match status" value="1"/>
</dbReference>
<reference evidence="4 5" key="1">
    <citation type="submission" date="2017-09" db="EMBL/GenBank/DDBJ databases">
        <title>Depth-based differentiation of microbial function through sediment-hosted aquifers and enrichment of novel symbionts in the deep terrestrial subsurface.</title>
        <authorList>
            <person name="Probst A.J."/>
            <person name="Ladd B."/>
            <person name="Jarett J.K."/>
            <person name="Geller-Mcgrath D.E."/>
            <person name="Sieber C.M."/>
            <person name="Emerson J.B."/>
            <person name="Anantharaman K."/>
            <person name="Thomas B.C."/>
            <person name="Malmstrom R."/>
            <person name="Stieglmeier M."/>
            <person name="Klingl A."/>
            <person name="Woyke T."/>
            <person name="Ryan C.M."/>
            <person name="Banfield J.F."/>
        </authorList>
    </citation>
    <scope>NUCLEOTIDE SEQUENCE [LARGE SCALE GENOMIC DNA]</scope>
    <source>
        <strain evidence="4">CG22_combo_CG10-13_8_21_14_all_47_15</strain>
    </source>
</reference>
<feature type="domain" description="PDZ" evidence="3">
    <location>
        <begin position="307"/>
        <end position="359"/>
    </location>
</feature>
<dbReference type="Gene3D" id="2.40.10.120">
    <property type="match status" value="1"/>
</dbReference>
<evidence type="ECO:0000256" key="1">
    <source>
        <dbReference type="ARBA" id="ARBA00010541"/>
    </source>
</evidence>
<dbReference type="EMBL" id="PCTL01000011">
    <property type="protein sequence ID" value="PIP73701.1"/>
    <property type="molecule type" value="Genomic_DNA"/>
</dbReference>
<organism evidence="4 5">
    <name type="scientific">Candidatus Lloydbacteria bacterium CG22_combo_CG10-13_8_21_14_all_47_15</name>
    <dbReference type="NCBI Taxonomy" id="1974635"/>
    <lineage>
        <taxon>Bacteria</taxon>
        <taxon>Candidatus Lloydiibacteriota</taxon>
    </lineage>
</organism>
<keyword evidence="2" id="KW-0812">Transmembrane</keyword>
<accession>A0A2H0CVC6</accession>
<evidence type="ECO:0000313" key="4">
    <source>
        <dbReference type="EMBL" id="PIP73701.1"/>
    </source>
</evidence>
<dbReference type="Gene3D" id="2.30.42.10">
    <property type="match status" value="1"/>
</dbReference>
<evidence type="ECO:0000256" key="2">
    <source>
        <dbReference type="SAM" id="Phobius"/>
    </source>
</evidence>
<protein>
    <recommendedName>
        <fullName evidence="3">PDZ domain-containing protein</fullName>
    </recommendedName>
</protein>
<dbReference type="Pfam" id="PF13180">
    <property type="entry name" value="PDZ_2"/>
    <property type="match status" value="1"/>
</dbReference>
<dbReference type="Pfam" id="PF13365">
    <property type="entry name" value="Trypsin_2"/>
    <property type="match status" value="1"/>
</dbReference>
<dbReference type="InterPro" id="IPR036034">
    <property type="entry name" value="PDZ_sf"/>
</dbReference>
<proteinExistence type="inferred from homology"/>
<comment type="caution">
    <text evidence="4">The sequence shown here is derived from an EMBL/GenBank/DDBJ whole genome shotgun (WGS) entry which is preliminary data.</text>
</comment>
<keyword evidence="2" id="KW-0472">Membrane</keyword>
<gene>
    <name evidence="4" type="ORF">COW88_01140</name>
</gene>
<evidence type="ECO:0000259" key="3">
    <source>
        <dbReference type="Pfam" id="PF13180"/>
    </source>
</evidence>
<dbReference type="SUPFAM" id="SSF50494">
    <property type="entry name" value="Trypsin-like serine proteases"/>
    <property type="match status" value="1"/>
</dbReference>
<dbReference type="PANTHER" id="PTHR22939">
    <property type="entry name" value="SERINE PROTEASE FAMILY S1C HTRA-RELATED"/>
    <property type="match status" value="1"/>
</dbReference>
<sequence length="372" mass="41082">MTRTTISVRVIHGHSFYIYHIKENEMTNLWSRILFVCGIGVIGISSPAYAIIDFSEVSKQVRGSIGVVETLFFDEQGHHNITYTGTGFIISRNGYVLTNHHVISSQGGQLSKIIRITFWKDGTGNMPDTYSARLLGVDKVLDIALLKIDSNSIFEPLTLGDSSALTLGEIVGVYGYGKEGGVVRKGLSFTEGYLHSRRIALLAMPFVQHLSFHSLIYSGASGGPVINTRGEVVAVVAQTKQAVDNGASLGVIAAIPINDVQVEVLKHGSLNTGMLDISWVVVQSAEIRYWRERFRIEYPFAARVLDPRNTKFKMNDLIIAFGGIKVTSAQELEHLVRTHQDQTVIFNVIRGEEVLNLSIFINHSDEVAHRSP</sequence>